<feature type="domain" description="F-box" evidence="3">
    <location>
        <begin position="57"/>
        <end position="91"/>
    </location>
</feature>
<dbReference type="AlphaFoldDB" id="A0A0D9Y7Q8"/>
<organism evidence="4">
    <name type="scientific">Oryza glumipatula</name>
    <dbReference type="NCBI Taxonomy" id="40148"/>
    <lineage>
        <taxon>Eukaryota</taxon>
        <taxon>Viridiplantae</taxon>
        <taxon>Streptophyta</taxon>
        <taxon>Embryophyta</taxon>
        <taxon>Tracheophyta</taxon>
        <taxon>Spermatophyta</taxon>
        <taxon>Magnoliopsida</taxon>
        <taxon>Liliopsida</taxon>
        <taxon>Poales</taxon>
        <taxon>Poaceae</taxon>
        <taxon>BOP clade</taxon>
        <taxon>Oryzoideae</taxon>
        <taxon>Oryzeae</taxon>
        <taxon>Oryzinae</taxon>
        <taxon>Oryza</taxon>
    </lineage>
</organism>
<accession>A0A0D9Y7Q8</accession>
<reference evidence="4" key="3">
    <citation type="submission" date="2018-05" db="EMBL/GenBank/DDBJ databases">
        <title>OgluRS3 (Oryza glumaepatula Reference Sequence Version 3).</title>
        <authorList>
            <person name="Zhang J."/>
            <person name="Kudrna D."/>
            <person name="Lee S."/>
            <person name="Talag J."/>
            <person name="Welchert J."/>
            <person name="Wing R.A."/>
        </authorList>
    </citation>
    <scope>NUCLEOTIDE SEQUENCE [LARGE SCALE GENOMIC DNA]</scope>
</reference>
<keyword evidence="2" id="KW-0472">Membrane</keyword>
<feature type="compositionally biased region" description="Basic residues" evidence="1">
    <location>
        <begin position="18"/>
        <end position="28"/>
    </location>
</feature>
<keyword evidence="5" id="KW-1185">Reference proteome</keyword>
<dbReference type="Pfam" id="PF12937">
    <property type="entry name" value="F-box-like"/>
    <property type="match status" value="1"/>
</dbReference>
<feature type="region of interest" description="Disordered" evidence="1">
    <location>
        <begin position="1"/>
        <end position="59"/>
    </location>
</feature>
<evidence type="ECO:0000313" key="5">
    <source>
        <dbReference type="Proteomes" id="UP000026961"/>
    </source>
</evidence>
<evidence type="ECO:0000313" key="4">
    <source>
        <dbReference type="EnsemblPlants" id="OGLUM01G15470.3"/>
    </source>
</evidence>
<dbReference type="Gene3D" id="1.20.1280.50">
    <property type="match status" value="1"/>
</dbReference>
<dbReference type="eggNOG" id="ENOG502S4JC">
    <property type="taxonomic scope" value="Eukaryota"/>
</dbReference>
<dbReference type="PANTHER" id="PTHR44586">
    <property type="entry name" value="F-BOX DOMAIN CONTAINING PROTEIN, EXPRESSED"/>
    <property type="match status" value="1"/>
</dbReference>
<dbReference type="Proteomes" id="UP000026961">
    <property type="component" value="Chromosome 1"/>
</dbReference>
<sequence length="532" mass="60510">MYEVEKGTDQPRNATTPQKKKKKKKKQKNKENPKQNSGTPPCKKKKKKKTSDRRDGDVDWSELPADLLVTVFTALEIPDLICCAAVCRSWRAHYSSTRRLGLCPNSHGPCLLTTPPTGVATLRRLSTGNLYRVPLPAMPPSADTILGNPYHHHHPLPPLRDRYVVGSSHGWLVTADELSELHLLNPVTGAQLPLPPLRSLAPVRLLFRRNDLATFYGHSILDITPMRPEHNPRVPILIHDAAETRYHLYQRAVLSGDPSSSSRGRNCTVVVIHNPWNLLSFARLGDATWTWLALRPDCLGYQDCFFDDDDDGLLYAVRSCGEIQTIDFSGSAAPVVNCICVPLKHSFDRANYIVRAPWGDILQVWRSFELDDGEEPRTYELAVFKLDLAMEDLVQIKDLRGHALFVSFGTSFFVSVNDFPVLTPNCVYLAHDSTKCRRFKHIAKEIRVYNLQDDTFADQYTQSSWKNCPPPALWFQPTCIRMEQVNMEILKFLRCMFVDYYTLVTLKTIAISMFGIYLLYFVTIFLHPCALY</sequence>
<dbReference type="PROSITE" id="PS50181">
    <property type="entry name" value="FBOX"/>
    <property type="match status" value="1"/>
</dbReference>
<keyword evidence="2" id="KW-0812">Transmembrane</keyword>
<dbReference type="InterPro" id="IPR005174">
    <property type="entry name" value="KIB1-4_b-propeller"/>
</dbReference>
<reference evidence="4" key="1">
    <citation type="submission" date="2013-08" db="EMBL/GenBank/DDBJ databases">
        <title>Oryza genome evolution.</title>
        <authorList>
            <person name="Wing R.A."/>
            <person name="Panaud O."/>
            <person name="Oliveira A.C."/>
        </authorList>
    </citation>
    <scope>NUCLEOTIDE SEQUENCE</scope>
</reference>
<evidence type="ECO:0000259" key="3">
    <source>
        <dbReference type="PROSITE" id="PS50181"/>
    </source>
</evidence>
<dbReference type="SUPFAM" id="SSF81383">
    <property type="entry name" value="F-box domain"/>
    <property type="match status" value="1"/>
</dbReference>
<evidence type="ECO:0000256" key="1">
    <source>
        <dbReference type="SAM" id="MobiDB-lite"/>
    </source>
</evidence>
<evidence type="ECO:0000256" key="2">
    <source>
        <dbReference type="SAM" id="Phobius"/>
    </source>
</evidence>
<protein>
    <recommendedName>
        <fullName evidence="3">F-box domain-containing protein</fullName>
    </recommendedName>
</protein>
<reference evidence="4" key="2">
    <citation type="submission" date="2015-04" db="UniProtKB">
        <authorList>
            <consortium name="EnsemblPlants"/>
        </authorList>
    </citation>
    <scope>IDENTIFICATION</scope>
</reference>
<dbReference type="Gramene" id="OGLUM01G15470.3">
    <property type="protein sequence ID" value="OGLUM01G15470.3"/>
    <property type="gene ID" value="OGLUM01G15470"/>
</dbReference>
<dbReference type="EnsemblPlants" id="OGLUM01G15470.3">
    <property type="protein sequence ID" value="OGLUM01G15470.3"/>
    <property type="gene ID" value="OGLUM01G15470"/>
</dbReference>
<dbReference type="PANTHER" id="PTHR44586:SF17">
    <property type="entry name" value="DUF295 DOMAIN-CONTAINING PROTEIN"/>
    <property type="match status" value="1"/>
</dbReference>
<dbReference type="Pfam" id="PF03478">
    <property type="entry name" value="Beta-prop_KIB1-4"/>
    <property type="match status" value="1"/>
</dbReference>
<keyword evidence="2" id="KW-1133">Transmembrane helix</keyword>
<dbReference type="STRING" id="40148.A0A0D9Y7Q8"/>
<dbReference type="InterPro" id="IPR036047">
    <property type="entry name" value="F-box-like_dom_sf"/>
</dbReference>
<dbReference type="InterPro" id="IPR001810">
    <property type="entry name" value="F-box_dom"/>
</dbReference>
<name>A0A0D9Y7Q8_9ORYZ</name>
<feature type="transmembrane region" description="Helical" evidence="2">
    <location>
        <begin position="500"/>
        <end position="526"/>
    </location>
</feature>
<proteinExistence type="predicted"/>
<feature type="compositionally biased region" description="Basic residues" evidence="1">
    <location>
        <begin position="42"/>
        <end position="51"/>
    </location>
</feature>